<organism evidence="1 2">
    <name type="scientific">Avena sativa</name>
    <name type="common">Oat</name>
    <dbReference type="NCBI Taxonomy" id="4498"/>
    <lineage>
        <taxon>Eukaryota</taxon>
        <taxon>Viridiplantae</taxon>
        <taxon>Streptophyta</taxon>
        <taxon>Embryophyta</taxon>
        <taxon>Tracheophyta</taxon>
        <taxon>Spermatophyta</taxon>
        <taxon>Magnoliopsida</taxon>
        <taxon>Liliopsida</taxon>
        <taxon>Poales</taxon>
        <taxon>Poaceae</taxon>
        <taxon>BOP clade</taxon>
        <taxon>Pooideae</taxon>
        <taxon>Poodae</taxon>
        <taxon>Poeae</taxon>
        <taxon>Poeae Chloroplast Group 1 (Aveneae type)</taxon>
        <taxon>Aveninae</taxon>
        <taxon>Avena</taxon>
    </lineage>
</organism>
<name>A0ACD5ZAP7_AVESA</name>
<evidence type="ECO:0000313" key="2">
    <source>
        <dbReference type="Proteomes" id="UP001732700"/>
    </source>
</evidence>
<evidence type="ECO:0000313" key="1">
    <source>
        <dbReference type="EnsemblPlants" id="AVESA.00010b.r2.6CG1130560.1.CDS"/>
    </source>
</evidence>
<protein>
    <submittedName>
        <fullName evidence="1">Uncharacterized protein</fullName>
    </submittedName>
</protein>
<sequence length="386" mass="42791">MEGLPEPLLAKIIKRITSTSDLNSLSLVSKQLYSIHAEHRDAIHVGCRLNPATEALVSLFSRFPNLSKVEINYSGWTPSHGDQLNNQGLRVLSSHCPLLSDITLSFCSYIADTGLGCVSWFKKLRSLRLNYAPKITSIGLSQVAVCCRYLSVLHLVDCTAVLSVEWLEYLGWYGSLGELVVKDCEGISQYDLLTFGPGWVNLQKFEFETNGNYRVSAASDPAYKAGYPYSYDICCENLKNLRLAHVITKPEIGLHFLLGKCKALETLYLEYSCNNLKTISLWLMPLWCGSRFRTVLTDDSLKALALSCPKLQVVELTFTFCDDDWPTEIGFTQEGIVMLIQSCPIRALVLNGASILYDEGIRGGADVLALGAADTNDCRKATKQST</sequence>
<dbReference type="EnsemblPlants" id="AVESA.00010b.r2.6CG1130560.1">
    <property type="protein sequence ID" value="AVESA.00010b.r2.6CG1130560.1.CDS"/>
    <property type="gene ID" value="AVESA.00010b.r2.6CG1130560"/>
</dbReference>
<dbReference type="Proteomes" id="UP001732700">
    <property type="component" value="Chromosome 6C"/>
</dbReference>
<reference evidence="1" key="2">
    <citation type="submission" date="2025-09" db="UniProtKB">
        <authorList>
            <consortium name="EnsemblPlants"/>
        </authorList>
    </citation>
    <scope>IDENTIFICATION</scope>
</reference>
<keyword evidence="2" id="KW-1185">Reference proteome</keyword>
<accession>A0ACD5ZAP7</accession>
<proteinExistence type="predicted"/>
<reference evidence="1" key="1">
    <citation type="submission" date="2021-05" db="EMBL/GenBank/DDBJ databases">
        <authorList>
            <person name="Scholz U."/>
            <person name="Mascher M."/>
            <person name="Fiebig A."/>
        </authorList>
    </citation>
    <scope>NUCLEOTIDE SEQUENCE [LARGE SCALE GENOMIC DNA]</scope>
</reference>